<dbReference type="VEuPathDB" id="FungiDB:AeMF1_004546"/>
<proteinExistence type="predicted"/>
<feature type="transmembrane region" description="Helical" evidence="1">
    <location>
        <begin position="117"/>
        <end position="137"/>
    </location>
</feature>
<feature type="transmembrane region" description="Helical" evidence="1">
    <location>
        <begin position="87"/>
        <end position="105"/>
    </location>
</feature>
<evidence type="ECO:0000313" key="2">
    <source>
        <dbReference type="EMBL" id="KAF0731738.1"/>
    </source>
</evidence>
<reference evidence="2 3" key="1">
    <citation type="submission" date="2019-07" db="EMBL/GenBank/DDBJ databases">
        <title>Genomics analysis of Aphanomyces spp. identifies a new class of oomycete effector associated with host adaptation.</title>
        <authorList>
            <person name="Gaulin E."/>
        </authorList>
    </citation>
    <scope>NUCLEOTIDE SEQUENCE [LARGE SCALE GENOMIC DNA]</scope>
    <source>
        <strain evidence="2 3">ATCC 201684</strain>
    </source>
</reference>
<dbReference type="EMBL" id="VJMJ01000140">
    <property type="protein sequence ID" value="KAF0731738.1"/>
    <property type="molecule type" value="Genomic_DNA"/>
</dbReference>
<dbReference type="AlphaFoldDB" id="A0A6G0WW29"/>
<keyword evidence="1" id="KW-0812">Transmembrane</keyword>
<keyword evidence="1" id="KW-1133">Transmembrane helix</keyword>
<gene>
    <name evidence="2" type="ORF">Ae201684_011041</name>
</gene>
<feature type="transmembrane region" description="Helical" evidence="1">
    <location>
        <begin position="529"/>
        <end position="551"/>
    </location>
</feature>
<feature type="transmembrane region" description="Helical" evidence="1">
    <location>
        <begin position="557"/>
        <end position="574"/>
    </location>
</feature>
<keyword evidence="3" id="KW-1185">Reference proteome</keyword>
<feature type="transmembrane region" description="Helical" evidence="1">
    <location>
        <begin position="225"/>
        <end position="244"/>
    </location>
</feature>
<feature type="transmembrane region" description="Helical" evidence="1">
    <location>
        <begin position="505"/>
        <end position="522"/>
    </location>
</feature>
<feature type="transmembrane region" description="Helical" evidence="1">
    <location>
        <begin position="171"/>
        <end position="188"/>
    </location>
</feature>
<protein>
    <submittedName>
        <fullName evidence="2">Uncharacterized protein</fullName>
    </submittedName>
</protein>
<name>A0A6G0WW29_9STRA</name>
<organism evidence="2 3">
    <name type="scientific">Aphanomyces euteiches</name>
    <dbReference type="NCBI Taxonomy" id="100861"/>
    <lineage>
        <taxon>Eukaryota</taxon>
        <taxon>Sar</taxon>
        <taxon>Stramenopiles</taxon>
        <taxon>Oomycota</taxon>
        <taxon>Saprolegniomycetes</taxon>
        <taxon>Saprolegniales</taxon>
        <taxon>Verrucalvaceae</taxon>
        <taxon>Aphanomyces</taxon>
    </lineage>
</organism>
<feature type="transmembrane region" description="Helical" evidence="1">
    <location>
        <begin position="326"/>
        <end position="346"/>
    </location>
</feature>
<feature type="transmembrane region" description="Helical" evidence="1">
    <location>
        <begin position="195"/>
        <end position="213"/>
    </location>
</feature>
<keyword evidence="1" id="KW-0472">Membrane</keyword>
<accession>A0A6G0WW29</accession>
<feature type="transmembrane region" description="Helical" evidence="1">
    <location>
        <begin position="473"/>
        <end position="493"/>
    </location>
</feature>
<feature type="transmembrane region" description="Helical" evidence="1">
    <location>
        <begin position="146"/>
        <end position="165"/>
    </location>
</feature>
<comment type="caution">
    <text evidence="2">The sequence shown here is derived from an EMBL/GenBank/DDBJ whole genome shotgun (WGS) entry which is preliminary data.</text>
</comment>
<evidence type="ECO:0000313" key="3">
    <source>
        <dbReference type="Proteomes" id="UP000481153"/>
    </source>
</evidence>
<evidence type="ECO:0000256" key="1">
    <source>
        <dbReference type="SAM" id="Phobius"/>
    </source>
</evidence>
<dbReference type="Proteomes" id="UP000481153">
    <property type="component" value="Unassembled WGS sequence"/>
</dbReference>
<sequence>MRRRSLIETPFFEVNEAAELILKANAPPKVVDGTLHEMIHNVRSSRYCQDQFATIQAQTGMHPTTLRFSPEYEHGFRLYIQKAALKRTRVCFALGFFATLVYFLWDSHRISYSPLTYFLAFGIGVMSFGFGFFLTYVPSLEMHTEALSFTVFLSVAAVLIALKPLNAQRGPVLPLLVLIIPIFGVTRMRFLYSTTLGWTIFVSYIVVQLSSIHSLGPTWDTRSDIFYQSVNYVIALVSGMVSHYRQELLRRRNYALKLPFAGLTSTDCSIALQKEKFSKRNLMETWSMEFCDREVEACFIRHWYLIDPFPFENPNAAVLHQGAFRVIRFSVMTVLVNQVFLAIQDYRLLHKYAHLAEIGYSLRFGVVDVAYASAAIFMYITGQRYYKLWLASNAAHNDMTDTFRPSMSQSSCCSWWNRPYEILSQDDEDTTTSEHVAVEASRKWRVMSKLFGSKVATEQNNRVQTQDVHSAQLYAIFVVALHTTSMAVMMFVVATSPSVETSSDVYFMGFLNAILFANRSGFRVRHKYAIGTTIVVGIATVATSLGLLHPLREPYMWLRYATYITVVLILAGLISREEESLRRSFFVLKSIRSLEFEEWFDRVSRVQDWIRKRLHQKCMALHAKNPDSPKKPRVQKVLVNTGAYLAQASKMGVYGELINIVFECSFVLELASSKTLGCRHHSTTLRSPRVDEYSSRTMSAYR</sequence>
<feature type="transmembrane region" description="Helical" evidence="1">
    <location>
        <begin position="358"/>
        <end position="380"/>
    </location>
</feature>